<dbReference type="Gramene" id="Kaladp0065s0032.1.v1.1">
    <property type="protein sequence ID" value="Kaladp0065s0032.1.v1.1"/>
    <property type="gene ID" value="Kaladp0065s0032.v1.1"/>
</dbReference>
<dbReference type="Pfam" id="PF15490">
    <property type="entry name" value="Ten1_2"/>
    <property type="match status" value="1"/>
</dbReference>
<dbReference type="PANTHER" id="PTHR33905:SF1">
    <property type="entry name" value="CST COMPLEX SUBUNIT TEN1"/>
    <property type="match status" value="1"/>
</dbReference>
<dbReference type="AlphaFoldDB" id="A0A7N1A0E0"/>
<dbReference type="Gramene" id="Kaladp0065s0032.3.v1.1">
    <property type="protein sequence ID" value="Kaladp0065s0032.3.v1.1"/>
    <property type="gene ID" value="Kaladp0065s0032.v1.1"/>
</dbReference>
<dbReference type="GO" id="GO:0010521">
    <property type="term" value="F:telomerase inhibitor activity"/>
    <property type="evidence" value="ECO:0007669"/>
    <property type="project" value="TreeGrafter"/>
</dbReference>
<reference evidence="1" key="1">
    <citation type="submission" date="2021-01" db="UniProtKB">
        <authorList>
            <consortium name="EnsemblPlants"/>
        </authorList>
    </citation>
    <scope>IDENTIFICATION</scope>
</reference>
<accession>A0A7N1A0E0</accession>
<keyword evidence="2" id="KW-1185">Reference proteome</keyword>
<dbReference type="Gramene" id="Kaladp0065s0032.2.v1.1">
    <property type="protein sequence ID" value="Kaladp0065s0032.2.v1.1"/>
    <property type="gene ID" value="Kaladp0065s0032.v1.1"/>
</dbReference>
<dbReference type="InterPro" id="IPR029146">
    <property type="entry name" value="Ten1_animal_plant"/>
</dbReference>
<proteinExistence type="predicted"/>
<dbReference type="GO" id="GO:0042162">
    <property type="term" value="F:telomeric DNA binding"/>
    <property type="evidence" value="ECO:0007669"/>
    <property type="project" value="TreeGrafter"/>
</dbReference>
<dbReference type="Gene3D" id="2.40.50.140">
    <property type="entry name" value="Nucleic acid-binding proteins"/>
    <property type="match status" value="1"/>
</dbReference>
<dbReference type="GO" id="GO:0003697">
    <property type="term" value="F:single-stranded DNA binding"/>
    <property type="evidence" value="ECO:0007669"/>
    <property type="project" value="InterPro"/>
</dbReference>
<evidence type="ECO:0000313" key="2">
    <source>
        <dbReference type="Proteomes" id="UP000594263"/>
    </source>
</evidence>
<dbReference type="Proteomes" id="UP000594263">
    <property type="component" value="Unplaced"/>
</dbReference>
<dbReference type="EnsemblPlants" id="Kaladp0065s0032.2.v1.1">
    <property type="protein sequence ID" value="Kaladp0065s0032.2.v1.1"/>
    <property type="gene ID" value="Kaladp0065s0032.v1.1"/>
</dbReference>
<dbReference type="EnsemblPlants" id="Kaladp0065s0032.3.v1.1">
    <property type="protein sequence ID" value="Kaladp0065s0032.3.v1.1"/>
    <property type="gene ID" value="Kaladp0065s0032.v1.1"/>
</dbReference>
<organism evidence="1 2">
    <name type="scientific">Kalanchoe fedtschenkoi</name>
    <name type="common">Lavender scallops</name>
    <name type="synonym">South American air plant</name>
    <dbReference type="NCBI Taxonomy" id="63787"/>
    <lineage>
        <taxon>Eukaryota</taxon>
        <taxon>Viridiplantae</taxon>
        <taxon>Streptophyta</taxon>
        <taxon>Embryophyta</taxon>
        <taxon>Tracheophyta</taxon>
        <taxon>Spermatophyta</taxon>
        <taxon>Magnoliopsida</taxon>
        <taxon>eudicotyledons</taxon>
        <taxon>Gunneridae</taxon>
        <taxon>Pentapetalae</taxon>
        <taxon>Saxifragales</taxon>
        <taxon>Crassulaceae</taxon>
        <taxon>Kalanchoe</taxon>
    </lineage>
</organism>
<dbReference type="FunFam" id="2.40.50.140:FF:000410">
    <property type="entry name" value="CST complex subunit TEN1"/>
    <property type="match status" value="1"/>
</dbReference>
<dbReference type="InterPro" id="IPR012340">
    <property type="entry name" value="NA-bd_OB-fold"/>
</dbReference>
<protein>
    <submittedName>
        <fullName evidence="1">Uncharacterized protein</fullName>
    </submittedName>
</protein>
<dbReference type="GO" id="GO:0032211">
    <property type="term" value="P:negative regulation of telomere maintenance via telomerase"/>
    <property type="evidence" value="ECO:0007669"/>
    <property type="project" value="TreeGrafter"/>
</dbReference>
<dbReference type="EnsemblPlants" id="Kaladp0065s0032.4.v1.1">
    <property type="protein sequence ID" value="Kaladp0065s0032.4.v1.1"/>
    <property type="gene ID" value="Kaladp0065s0032.v1.1"/>
</dbReference>
<dbReference type="PANTHER" id="PTHR33905">
    <property type="entry name" value="CST COMPLEX SUBUNIT TEN1"/>
    <property type="match status" value="1"/>
</dbReference>
<dbReference type="Gramene" id="Kaladp0065s0032.4.v1.1">
    <property type="protein sequence ID" value="Kaladp0065s0032.4.v1.1"/>
    <property type="gene ID" value="Kaladp0065s0032.v1.1"/>
</dbReference>
<dbReference type="EnsemblPlants" id="Kaladp0065s0032.1.v1.1">
    <property type="protein sequence ID" value="Kaladp0065s0032.1.v1.1"/>
    <property type="gene ID" value="Kaladp0065s0032.v1.1"/>
</dbReference>
<dbReference type="GO" id="GO:1990879">
    <property type="term" value="C:CST complex"/>
    <property type="evidence" value="ECO:0007669"/>
    <property type="project" value="InterPro"/>
</dbReference>
<evidence type="ECO:0000313" key="1">
    <source>
        <dbReference type="EnsemblPlants" id="Kaladp0065s0032.1.v1.1"/>
    </source>
</evidence>
<name>A0A7N1A0E0_KALFE</name>
<sequence>MYIHDDDDILKFNHIRFANQIKRAYLVLTGSYFTLNIQTEPNSNVPFQDSTRLFDLGLNLLDRTLTNRFDILVQLNKLEQTEINFKHTRRVKADTSNLCQPGFRRTVRFALDSMESSTLQPGTLISLSELHPDSQYFKQEASLRVTGKLQEYHVETAIATIADGGSTLKIDTQHLRNLTFRKGSIYQFIGELLIQHDNEGILNARVGRNVDGIDLNLYQQSIKLLRRFQAGHMSKNDGAA</sequence>